<dbReference type="Gene3D" id="3.30.710.10">
    <property type="entry name" value="Potassium Channel Kv1.1, Chain A"/>
    <property type="match status" value="1"/>
</dbReference>
<organism evidence="1 2">
    <name type="scientific">Knufia peltigerae</name>
    <dbReference type="NCBI Taxonomy" id="1002370"/>
    <lineage>
        <taxon>Eukaryota</taxon>
        <taxon>Fungi</taxon>
        <taxon>Dikarya</taxon>
        <taxon>Ascomycota</taxon>
        <taxon>Pezizomycotina</taxon>
        <taxon>Eurotiomycetes</taxon>
        <taxon>Chaetothyriomycetidae</taxon>
        <taxon>Chaetothyriales</taxon>
        <taxon>Trichomeriaceae</taxon>
        <taxon>Knufia</taxon>
    </lineage>
</organism>
<accession>A0AA39D1A1</accession>
<dbReference type="AlphaFoldDB" id="A0AA39D1A1"/>
<reference evidence="1" key="1">
    <citation type="submission" date="2022-10" db="EMBL/GenBank/DDBJ databases">
        <title>Culturing micro-colonial fungi from biological soil crusts in the Mojave desert and describing Neophaeococcomyces mojavensis, and introducing the new genera and species Taxawa tesnikishii.</title>
        <authorList>
            <person name="Kurbessoian T."/>
            <person name="Stajich J.E."/>
        </authorList>
    </citation>
    <scope>NUCLEOTIDE SEQUENCE</scope>
    <source>
        <strain evidence="1">TK_35</strain>
    </source>
</reference>
<dbReference type="InterPro" id="IPR011333">
    <property type="entry name" value="SKP1/BTB/POZ_sf"/>
</dbReference>
<evidence type="ECO:0000313" key="1">
    <source>
        <dbReference type="EMBL" id="KAJ9638746.1"/>
    </source>
</evidence>
<name>A0AA39D1A1_9EURO</name>
<gene>
    <name evidence="1" type="ORF">H2204_004222</name>
</gene>
<proteinExistence type="predicted"/>
<dbReference type="SUPFAM" id="SSF54695">
    <property type="entry name" value="POZ domain"/>
    <property type="match status" value="1"/>
</dbReference>
<protein>
    <recommendedName>
        <fullName evidence="3">BTB domain-containing protein</fullName>
    </recommendedName>
</protein>
<sequence>MCKFPFLIRVSSKILILSSPVFKAMLTGPFREGQLILSNDDPPILDLPEDDPQAMELMFRILHHDPTVHDYQKCYYNHDSEINQLAWESDKYCCSPVIRLWFHGYLSAKHIIKEEPDFCRLTSRIGACYMMDAHDAFNHCTKTAIETINWHCYDTRDPDVKGHEYLATSQEDFDPRLLSPEESDRLYAALETAFDITSRRFIDLCMSFIGRLFQDDGSIGSSSTRAYISTDEYSASVGKNCESQATRITEFTSSLVAFGLWPGDPSGENYQSTASKKSLRATIEIVRKIAQTHMNDLSVTCGNWGCKSCSVEWGVLIEDEINKFESSSIHGLCLVCFKKSGENISNECAGFGQECLKHRRQLQDYPYGACTSA</sequence>
<evidence type="ECO:0008006" key="3">
    <source>
        <dbReference type="Google" id="ProtNLM"/>
    </source>
</evidence>
<evidence type="ECO:0000313" key="2">
    <source>
        <dbReference type="Proteomes" id="UP001172681"/>
    </source>
</evidence>
<dbReference type="Proteomes" id="UP001172681">
    <property type="component" value="Unassembled WGS sequence"/>
</dbReference>
<dbReference type="EMBL" id="JAPDRN010000020">
    <property type="protein sequence ID" value="KAJ9638746.1"/>
    <property type="molecule type" value="Genomic_DNA"/>
</dbReference>
<comment type="caution">
    <text evidence="1">The sequence shown here is derived from an EMBL/GenBank/DDBJ whole genome shotgun (WGS) entry which is preliminary data.</text>
</comment>
<keyword evidence="2" id="KW-1185">Reference proteome</keyword>